<protein>
    <submittedName>
        <fullName evidence="2">Uncharacterized protein</fullName>
    </submittedName>
</protein>
<dbReference type="AlphaFoldDB" id="A0A0E0D2Z2"/>
<feature type="compositionally biased region" description="Gly residues" evidence="1">
    <location>
        <begin position="90"/>
        <end position="104"/>
    </location>
</feature>
<keyword evidence="3" id="KW-1185">Reference proteome</keyword>
<evidence type="ECO:0000313" key="3">
    <source>
        <dbReference type="Proteomes" id="UP000008021"/>
    </source>
</evidence>
<dbReference type="Proteomes" id="UP000008021">
    <property type="component" value="Chromosome 3"/>
</dbReference>
<dbReference type="HOGENOM" id="CLU_2254433_0_0_1"/>
<accession>A0A0E0D2Z2</accession>
<reference evidence="2" key="2">
    <citation type="submission" date="2018-05" db="EMBL/GenBank/DDBJ databases">
        <title>OmerRS3 (Oryza meridionalis Reference Sequence Version 3).</title>
        <authorList>
            <person name="Zhang J."/>
            <person name="Kudrna D."/>
            <person name="Lee S."/>
            <person name="Talag J."/>
            <person name="Welchert J."/>
            <person name="Wing R.A."/>
        </authorList>
    </citation>
    <scope>NUCLEOTIDE SEQUENCE [LARGE SCALE GENOMIC DNA]</scope>
    <source>
        <strain evidence="2">cv. OR44</strain>
    </source>
</reference>
<feature type="region of interest" description="Disordered" evidence="1">
    <location>
        <begin position="83"/>
        <end position="104"/>
    </location>
</feature>
<sequence>MSNHLGLEYDVHAGGAWWQAVAFQLGENGGRLLFSLLEVDSCGSSLSFYPGHRGGLGKGYGKQAPTRVSRKCDLSFKKEISSIEDRGIDGQKGPGSDGMGFGSA</sequence>
<evidence type="ECO:0000313" key="2">
    <source>
        <dbReference type="EnsemblPlants" id="OMERI03G21530.1"/>
    </source>
</evidence>
<dbReference type="EnsemblPlants" id="OMERI03G21530.1">
    <property type="protein sequence ID" value="OMERI03G21530.1"/>
    <property type="gene ID" value="OMERI03G21530"/>
</dbReference>
<organism evidence="2">
    <name type="scientific">Oryza meridionalis</name>
    <dbReference type="NCBI Taxonomy" id="40149"/>
    <lineage>
        <taxon>Eukaryota</taxon>
        <taxon>Viridiplantae</taxon>
        <taxon>Streptophyta</taxon>
        <taxon>Embryophyta</taxon>
        <taxon>Tracheophyta</taxon>
        <taxon>Spermatophyta</taxon>
        <taxon>Magnoliopsida</taxon>
        <taxon>Liliopsida</taxon>
        <taxon>Poales</taxon>
        <taxon>Poaceae</taxon>
        <taxon>BOP clade</taxon>
        <taxon>Oryzoideae</taxon>
        <taxon>Oryzeae</taxon>
        <taxon>Oryzinae</taxon>
        <taxon>Oryza</taxon>
    </lineage>
</organism>
<name>A0A0E0D2Z2_9ORYZ</name>
<evidence type="ECO:0000256" key="1">
    <source>
        <dbReference type="SAM" id="MobiDB-lite"/>
    </source>
</evidence>
<reference evidence="2" key="1">
    <citation type="submission" date="2015-04" db="UniProtKB">
        <authorList>
            <consortium name="EnsemblPlants"/>
        </authorList>
    </citation>
    <scope>IDENTIFICATION</scope>
</reference>
<dbReference type="Gramene" id="OMERI03G21530.1">
    <property type="protein sequence ID" value="OMERI03G21530.1"/>
    <property type="gene ID" value="OMERI03G21530"/>
</dbReference>
<proteinExistence type="predicted"/>